<dbReference type="InterPro" id="IPR036291">
    <property type="entry name" value="NAD(P)-bd_dom_sf"/>
</dbReference>
<dbReference type="GO" id="GO:0016491">
    <property type="term" value="F:oxidoreductase activity"/>
    <property type="evidence" value="ECO:0007669"/>
    <property type="project" value="UniProtKB-KW"/>
</dbReference>
<evidence type="ECO:0000256" key="1">
    <source>
        <dbReference type="ARBA" id="ARBA00006484"/>
    </source>
</evidence>
<dbReference type="SMART" id="SM00822">
    <property type="entry name" value="PKS_KR"/>
    <property type="match status" value="1"/>
</dbReference>
<comment type="caution">
    <text evidence="5">The sequence shown here is derived from an EMBL/GenBank/DDBJ whole genome shotgun (WGS) entry which is preliminary data.</text>
</comment>
<dbReference type="PANTHER" id="PTHR45024:SF2">
    <property type="entry name" value="SCP2 DOMAIN-CONTAINING PROTEIN"/>
    <property type="match status" value="1"/>
</dbReference>
<proteinExistence type="inferred from homology"/>
<protein>
    <submittedName>
        <fullName evidence="5">NAD(P)-dependent dehydrogenase (Short-subunit alcohol dehydrogenase family)</fullName>
    </submittedName>
</protein>
<sequence>MTTSQGAATIAEPHPGRPLEGRVAIVTGGGKGLGRAFALHLAHLGAAVVVNNRNREVDADGLGPADHVARQVCATGGRAVADHGDVADPATAEALVASALEHFGRLDICVTSAAVSSPQMLHKTTPENLRGVLAVNVIGTALVVAAASRVMRDAGHGRIVVVASTAGLHGEPTVSAYAASKGAVIALARTAAVEGARRDVLCNALLPYATTQMTDAGMDPRHAARMTPEAVAPVVGALVDPTSTINGQVVVTGGGVLRLAQSVELGTVSLPVGDLAPEALAHLLEQSAAGTSHTFTEAQEAFQQLASEAVS</sequence>
<keyword evidence="2" id="KW-0560">Oxidoreductase</keyword>
<evidence type="ECO:0000256" key="2">
    <source>
        <dbReference type="ARBA" id="ARBA00023002"/>
    </source>
</evidence>
<dbReference type="Proteomes" id="UP000320085">
    <property type="component" value="Unassembled WGS sequence"/>
</dbReference>
<dbReference type="AlphaFoldDB" id="A0A543PRU7"/>
<evidence type="ECO:0000259" key="4">
    <source>
        <dbReference type="SMART" id="SM00822"/>
    </source>
</evidence>
<reference evidence="5 6" key="1">
    <citation type="submission" date="2019-06" db="EMBL/GenBank/DDBJ databases">
        <title>Sequencing the genomes of 1000 actinobacteria strains.</title>
        <authorList>
            <person name="Klenk H.-P."/>
        </authorList>
    </citation>
    <scope>NUCLEOTIDE SEQUENCE [LARGE SCALE GENOMIC DNA]</scope>
    <source>
        <strain evidence="5 6">DSM 21776</strain>
    </source>
</reference>
<dbReference type="PANTHER" id="PTHR45024">
    <property type="entry name" value="DEHYDROGENASES, SHORT CHAIN"/>
    <property type="match status" value="1"/>
</dbReference>
<dbReference type="Pfam" id="PF00106">
    <property type="entry name" value="adh_short"/>
    <property type="match status" value="1"/>
</dbReference>
<evidence type="ECO:0000313" key="5">
    <source>
        <dbReference type="EMBL" id="TQN46803.1"/>
    </source>
</evidence>
<dbReference type="SUPFAM" id="SSF51735">
    <property type="entry name" value="NAD(P)-binding Rossmann-fold domains"/>
    <property type="match status" value="1"/>
</dbReference>
<dbReference type="EMBL" id="VFQF01000002">
    <property type="protein sequence ID" value="TQN46803.1"/>
    <property type="molecule type" value="Genomic_DNA"/>
</dbReference>
<comment type="similarity">
    <text evidence="1 3">Belongs to the short-chain dehydrogenases/reductases (SDR) family.</text>
</comment>
<dbReference type="PRINTS" id="PR00081">
    <property type="entry name" value="GDHRDH"/>
</dbReference>
<feature type="domain" description="Ketoreductase" evidence="4">
    <location>
        <begin position="22"/>
        <end position="210"/>
    </location>
</feature>
<gene>
    <name evidence="5" type="ORF">FHX52_3533</name>
</gene>
<name>A0A543PRU7_9MICO</name>
<dbReference type="RefSeq" id="WP_221630630.1">
    <property type="nucleotide sequence ID" value="NZ_BAAAQC010000012.1"/>
</dbReference>
<dbReference type="InterPro" id="IPR020904">
    <property type="entry name" value="Sc_DH/Rdtase_CS"/>
</dbReference>
<dbReference type="InterPro" id="IPR057326">
    <property type="entry name" value="KR_dom"/>
</dbReference>
<organism evidence="5 6">
    <name type="scientific">Humibacillus xanthopallidus</name>
    <dbReference type="NCBI Taxonomy" id="412689"/>
    <lineage>
        <taxon>Bacteria</taxon>
        <taxon>Bacillati</taxon>
        <taxon>Actinomycetota</taxon>
        <taxon>Actinomycetes</taxon>
        <taxon>Micrococcales</taxon>
        <taxon>Intrasporangiaceae</taxon>
        <taxon>Humibacillus</taxon>
    </lineage>
</organism>
<evidence type="ECO:0000256" key="3">
    <source>
        <dbReference type="RuleBase" id="RU000363"/>
    </source>
</evidence>
<dbReference type="Gene3D" id="3.40.50.720">
    <property type="entry name" value="NAD(P)-binding Rossmann-like Domain"/>
    <property type="match status" value="1"/>
</dbReference>
<dbReference type="PROSITE" id="PS00061">
    <property type="entry name" value="ADH_SHORT"/>
    <property type="match status" value="1"/>
</dbReference>
<accession>A0A543PRU7</accession>
<dbReference type="InterPro" id="IPR002347">
    <property type="entry name" value="SDR_fam"/>
</dbReference>
<dbReference type="PRINTS" id="PR00080">
    <property type="entry name" value="SDRFAMILY"/>
</dbReference>
<dbReference type="InterPro" id="IPR051687">
    <property type="entry name" value="Peroxisomal_Beta-Oxidation"/>
</dbReference>
<evidence type="ECO:0000313" key="6">
    <source>
        <dbReference type="Proteomes" id="UP000320085"/>
    </source>
</evidence>